<dbReference type="AlphaFoldDB" id="A0A4D6NQC1"/>
<evidence type="ECO:0000313" key="1">
    <source>
        <dbReference type="EMBL" id="QCE14007.1"/>
    </source>
</evidence>
<evidence type="ECO:0000313" key="2">
    <source>
        <dbReference type="Proteomes" id="UP000501690"/>
    </source>
</evidence>
<keyword evidence="2" id="KW-1185">Reference proteome</keyword>
<dbReference type="EMBL" id="CP039355">
    <property type="protein sequence ID" value="QCE14007.1"/>
    <property type="molecule type" value="Genomic_DNA"/>
</dbReference>
<organism evidence="1 2">
    <name type="scientific">Vigna unguiculata</name>
    <name type="common">Cowpea</name>
    <dbReference type="NCBI Taxonomy" id="3917"/>
    <lineage>
        <taxon>Eukaryota</taxon>
        <taxon>Viridiplantae</taxon>
        <taxon>Streptophyta</taxon>
        <taxon>Embryophyta</taxon>
        <taxon>Tracheophyta</taxon>
        <taxon>Spermatophyta</taxon>
        <taxon>Magnoliopsida</taxon>
        <taxon>eudicotyledons</taxon>
        <taxon>Gunneridae</taxon>
        <taxon>Pentapetalae</taxon>
        <taxon>rosids</taxon>
        <taxon>fabids</taxon>
        <taxon>Fabales</taxon>
        <taxon>Fabaceae</taxon>
        <taxon>Papilionoideae</taxon>
        <taxon>50 kb inversion clade</taxon>
        <taxon>NPAAA clade</taxon>
        <taxon>indigoferoid/millettioid clade</taxon>
        <taxon>Phaseoleae</taxon>
        <taxon>Vigna</taxon>
    </lineage>
</organism>
<dbReference type="Proteomes" id="UP000501690">
    <property type="component" value="Linkage Group LG11"/>
</dbReference>
<sequence length="81" mass="8894">MGEVLMARLAVTRLRCLRELSLRRVAPVLSESPSRSGKEVSPQRDNAKAIVSLFQALALAKGARLSKRSPLPERELGEIVL</sequence>
<gene>
    <name evidence="1" type="ORF">DEO72_LG11g1005</name>
</gene>
<proteinExistence type="predicted"/>
<accession>A0A4D6NQC1</accession>
<reference evidence="1 2" key="1">
    <citation type="submission" date="2019-04" db="EMBL/GenBank/DDBJ databases">
        <title>An improved genome assembly and genetic linkage map for asparagus bean, Vigna unguiculata ssp. sesquipedialis.</title>
        <authorList>
            <person name="Xia Q."/>
            <person name="Zhang R."/>
            <person name="Dong Y."/>
        </authorList>
    </citation>
    <scope>NUCLEOTIDE SEQUENCE [LARGE SCALE GENOMIC DNA]</scope>
    <source>
        <tissue evidence="1">Leaf</tissue>
    </source>
</reference>
<name>A0A4D6NQC1_VIGUN</name>
<protein>
    <submittedName>
        <fullName evidence="1">Uncharacterized protein</fullName>
    </submittedName>
</protein>